<dbReference type="Pfam" id="PF01381">
    <property type="entry name" value="HTH_3"/>
    <property type="match status" value="1"/>
</dbReference>
<dbReference type="CDD" id="cd00093">
    <property type="entry name" value="HTH_XRE"/>
    <property type="match status" value="1"/>
</dbReference>
<evidence type="ECO:0000313" key="4">
    <source>
        <dbReference type="Proteomes" id="UP000753908"/>
    </source>
</evidence>
<dbReference type="Gene3D" id="1.10.260.40">
    <property type="entry name" value="lambda repressor-like DNA-binding domains"/>
    <property type="match status" value="1"/>
</dbReference>
<dbReference type="InterPro" id="IPR001387">
    <property type="entry name" value="Cro/C1-type_HTH"/>
</dbReference>
<name>A0A951UAA3_9CYAN</name>
<sequence>MAKNKDEQPKNKDELLTLAQLRQRANLTQRKLADILDVTIKTVSAWERGEHEPYLTLTQTKKLVDGLQCSLNELIAATGKQSSTGEDEPRLSFTQTKRLMEILQCSLDELVAAMEKNPPQEGN</sequence>
<dbReference type="PANTHER" id="PTHR46558:SF4">
    <property type="entry name" value="DNA-BIDING PHAGE PROTEIN"/>
    <property type="match status" value="1"/>
</dbReference>
<protein>
    <submittedName>
        <fullName evidence="3">Helix-turn-helix transcriptional regulator</fullName>
    </submittedName>
</protein>
<feature type="domain" description="HTH cro/C1-type" evidence="2">
    <location>
        <begin position="18"/>
        <end position="74"/>
    </location>
</feature>
<dbReference type="Proteomes" id="UP000753908">
    <property type="component" value="Unassembled WGS sequence"/>
</dbReference>
<evidence type="ECO:0000313" key="3">
    <source>
        <dbReference type="EMBL" id="MBW4545669.1"/>
    </source>
</evidence>
<dbReference type="SMART" id="SM00530">
    <property type="entry name" value="HTH_XRE"/>
    <property type="match status" value="1"/>
</dbReference>
<organism evidence="3 4">
    <name type="scientific">Symplocastrum torsivum CPER-KK1</name>
    <dbReference type="NCBI Taxonomy" id="450513"/>
    <lineage>
        <taxon>Bacteria</taxon>
        <taxon>Bacillati</taxon>
        <taxon>Cyanobacteriota</taxon>
        <taxon>Cyanophyceae</taxon>
        <taxon>Oscillatoriophycideae</taxon>
        <taxon>Oscillatoriales</taxon>
        <taxon>Microcoleaceae</taxon>
        <taxon>Symplocastrum</taxon>
    </lineage>
</organism>
<comment type="caution">
    <text evidence="3">The sequence shown here is derived from an EMBL/GenBank/DDBJ whole genome shotgun (WGS) entry which is preliminary data.</text>
</comment>
<accession>A0A951UAA3</accession>
<dbReference type="InterPro" id="IPR010982">
    <property type="entry name" value="Lambda_DNA-bd_dom_sf"/>
</dbReference>
<dbReference type="EMBL" id="JAHHIF010000017">
    <property type="protein sequence ID" value="MBW4545669.1"/>
    <property type="molecule type" value="Genomic_DNA"/>
</dbReference>
<evidence type="ECO:0000259" key="2">
    <source>
        <dbReference type="PROSITE" id="PS50943"/>
    </source>
</evidence>
<reference evidence="3" key="2">
    <citation type="journal article" date="2022" name="Microbiol. Resour. Announc.">
        <title>Metagenome Sequencing to Explore Phylogenomics of Terrestrial Cyanobacteria.</title>
        <authorList>
            <person name="Ward R.D."/>
            <person name="Stajich J.E."/>
            <person name="Johansen J.R."/>
            <person name="Huntemann M."/>
            <person name="Clum A."/>
            <person name="Foster B."/>
            <person name="Foster B."/>
            <person name="Roux S."/>
            <person name="Palaniappan K."/>
            <person name="Varghese N."/>
            <person name="Mukherjee S."/>
            <person name="Reddy T.B.K."/>
            <person name="Daum C."/>
            <person name="Copeland A."/>
            <person name="Chen I.A."/>
            <person name="Ivanova N.N."/>
            <person name="Kyrpides N.C."/>
            <person name="Shapiro N."/>
            <person name="Eloe-Fadrosh E.A."/>
            <person name="Pietrasiak N."/>
        </authorList>
    </citation>
    <scope>NUCLEOTIDE SEQUENCE</scope>
    <source>
        <strain evidence="3">CPER-KK1</strain>
    </source>
</reference>
<dbReference type="GO" id="GO:0003677">
    <property type="term" value="F:DNA binding"/>
    <property type="evidence" value="ECO:0007669"/>
    <property type="project" value="UniProtKB-KW"/>
</dbReference>
<dbReference type="PANTHER" id="PTHR46558">
    <property type="entry name" value="TRACRIPTIONAL REGULATORY PROTEIN-RELATED-RELATED"/>
    <property type="match status" value="1"/>
</dbReference>
<dbReference type="PROSITE" id="PS50943">
    <property type="entry name" value="HTH_CROC1"/>
    <property type="match status" value="1"/>
</dbReference>
<dbReference type="SUPFAM" id="SSF47413">
    <property type="entry name" value="lambda repressor-like DNA-binding domains"/>
    <property type="match status" value="1"/>
</dbReference>
<gene>
    <name evidence="3" type="ORF">KME25_14650</name>
</gene>
<dbReference type="AlphaFoldDB" id="A0A951UAA3"/>
<proteinExistence type="predicted"/>
<keyword evidence="1" id="KW-0238">DNA-binding</keyword>
<evidence type="ECO:0000256" key="1">
    <source>
        <dbReference type="ARBA" id="ARBA00023125"/>
    </source>
</evidence>
<reference evidence="3" key="1">
    <citation type="submission" date="2021-05" db="EMBL/GenBank/DDBJ databases">
        <authorList>
            <person name="Pietrasiak N."/>
            <person name="Ward R."/>
            <person name="Stajich J.E."/>
            <person name="Kurbessoian T."/>
        </authorList>
    </citation>
    <scope>NUCLEOTIDE SEQUENCE</scope>
    <source>
        <strain evidence="3">CPER-KK1</strain>
    </source>
</reference>